<evidence type="ECO:0008006" key="5">
    <source>
        <dbReference type="Google" id="ProtNLM"/>
    </source>
</evidence>
<dbReference type="RefSeq" id="WP_147556000.1">
    <property type="nucleotide sequence ID" value="NZ_VOWJ01000031.1"/>
</dbReference>
<dbReference type="AlphaFoldDB" id="A0A5C7E1R0"/>
<reference evidence="3 4" key="1">
    <citation type="submission" date="2019-07" db="EMBL/GenBank/DDBJ databases">
        <title>Rapid identification of Enteric Bacteria from Whole Genome Sequences (WGS) using Average Nucleotide Identity (ANI).</title>
        <authorList>
            <person name="Lane C."/>
        </authorList>
    </citation>
    <scope>NUCLEOTIDE SEQUENCE [LARGE SCALE GENOMIC DNA]</scope>
    <source>
        <strain evidence="3 4">2016D-0084</strain>
    </source>
</reference>
<sequence length="328" mass="39072">MSSQKTFLPYEKLLYIKFHTILKEDEILLKSFEELGIKDDFSHKIIYFYEDQATHIFLAKYEDIPKDYAFVVPEPLLFIAYLQKYKLHGKTLFLVYKKKYAVLIEYLENKLQSCHTLPLSKIDHMQNTKEIYTNVIKIDGVKFSNFQDENLYKNLLNIDVDFKLNFSSYKKFNLSECLSFKFLLAFVLGVLIALIVLGFLIIKNHNIQQDILNLKSSLKDQDSAFKLLKEKQQQNDKLSQEYVKTTKRIENLNQFYSNVMCYKSFYEFIKILNSNQANIESLKIHNKKFIIEISQDFDFYDEYKNQGFILKNKEVYNGKINLYFEKNI</sequence>
<dbReference type="Proteomes" id="UP000321629">
    <property type="component" value="Unassembled WGS sequence"/>
</dbReference>
<gene>
    <name evidence="3" type="ORF">FPD38_06975</name>
</gene>
<evidence type="ECO:0000256" key="2">
    <source>
        <dbReference type="SAM" id="Phobius"/>
    </source>
</evidence>
<keyword evidence="2" id="KW-0812">Transmembrane</keyword>
<dbReference type="EMBL" id="VOWJ01000031">
    <property type="protein sequence ID" value="TXE86382.1"/>
    <property type="molecule type" value="Genomic_DNA"/>
</dbReference>
<organism evidence="3 4">
    <name type="scientific">Campylobacter volucris</name>
    <dbReference type="NCBI Taxonomy" id="1031542"/>
    <lineage>
        <taxon>Bacteria</taxon>
        <taxon>Pseudomonadati</taxon>
        <taxon>Campylobacterota</taxon>
        <taxon>Epsilonproteobacteria</taxon>
        <taxon>Campylobacterales</taxon>
        <taxon>Campylobacteraceae</taxon>
        <taxon>Campylobacter</taxon>
    </lineage>
</organism>
<proteinExistence type="predicted"/>
<feature type="coiled-coil region" evidence="1">
    <location>
        <begin position="221"/>
        <end position="248"/>
    </location>
</feature>
<accession>A0A5C7E1R0</accession>
<name>A0A5C7E1R0_9BACT</name>
<feature type="transmembrane region" description="Helical" evidence="2">
    <location>
        <begin position="182"/>
        <end position="202"/>
    </location>
</feature>
<protein>
    <recommendedName>
        <fullName evidence="5">Transmembrane protein</fullName>
    </recommendedName>
</protein>
<evidence type="ECO:0000313" key="3">
    <source>
        <dbReference type="EMBL" id="TXE86382.1"/>
    </source>
</evidence>
<keyword evidence="1" id="KW-0175">Coiled coil</keyword>
<keyword evidence="2" id="KW-0472">Membrane</keyword>
<comment type="caution">
    <text evidence="3">The sequence shown here is derived from an EMBL/GenBank/DDBJ whole genome shotgun (WGS) entry which is preliminary data.</text>
</comment>
<keyword evidence="2" id="KW-1133">Transmembrane helix</keyword>
<evidence type="ECO:0000256" key="1">
    <source>
        <dbReference type="SAM" id="Coils"/>
    </source>
</evidence>
<evidence type="ECO:0000313" key="4">
    <source>
        <dbReference type="Proteomes" id="UP000321629"/>
    </source>
</evidence>